<dbReference type="OrthoDB" id="6133475at2759"/>
<dbReference type="PANTHER" id="PTHR22803">
    <property type="entry name" value="MANNOSE, PHOSPHOLIPASE, LECTIN RECEPTOR RELATED"/>
    <property type="match status" value="1"/>
</dbReference>
<dbReference type="Gene3D" id="3.10.100.10">
    <property type="entry name" value="Mannose-Binding Protein A, subunit A"/>
    <property type="match status" value="1"/>
</dbReference>
<keyword evidence="2" id="KW-0732">Signal</keyword>
<keyword evidence="1" id="KW-1015">Disulfide bond</keyword>
<dbReference type="SMART" id="SM00034">
    <property type="entry name" value="CLECT"/>
    <property type="match status" value="1"/>
</dbReference>
<protein>
    <recommendedName>
        <fullName evidence="3">C-type lectin domain-containing protein</fullName>
    </recommendedName>
</protein>
<evidence type="ECO:0000313" key="4">
    <source>
        <dbReference type="EMBL" id="CAC5366721.1"/>
    </source>
</evidence>
<organism evidence="4 5">
    <name type="scientific">Mytilus coruscus</name>
    <name type="common">Sea mussel</name>
    <dbReference type="NCBI Taxonomy" id="42192"/>
    <lineage>
        <taxon>Eukaryota</taxon>
        <taxon>Metazoa</taxon>
        <taxon>Spiralia</taxon>
        <taxon>Lophotrochozoa</taxon>
        <taxon>Mollusca</taxon>
        <taxon>Bivalvia</taxon>
        <taxon>Autobranchia</taxon>
        <taxon>Pteriomorphia</taxon>
        <taxon>Mytilida</taxon>
        <taxon>Mytiloidea</taxon>
        <taxon>Mytilidae</taxon>
        <taxon>Mytilinae</taxon>
        <taxon>Mytilus</taxon>
    </lineage>
</organism>
<gene>
    <name evidence="4" type="ORF">MCOR_6900</name>
</gene>
<dbReference type="InterPro" id="IPR018378">
    <property type="entry name" value="C-type_lectin_CS"/>
</dbReference>
<dbReference type="PROSITE" id="PS00615">
    <property type="entry name" value="C_TYPE_LECTIN_1"/>
    <property type="match status" value="1"/>
</dbReference>
<feature type="signal peptide" evidence="2">
    <location>
        <begin position="1"/>
        <end position="19"/>
    </location>
</feature>
<reference evidence="4 5" key="1">
    <citation type="submission" date="2020-06" db="EMBL/GenBank/DDBJ databases">
        <authorList>
            <person name="Li R."/>
            <person name="Bekaert M."/>
        </authorList>
    </citation>
    <scope>NUCLEOTIDE SEQUENCE [LARGE SCALE GENOMIC DNA]</scope>
    <source>
        <strain evidence="5">wild</strain>
    </source>
</reference>
<dbReference type="InterPro" id="IPR050111">
    <property type="entry name" value="C-type_lectin/snaclec_domain"/>
</dbReference>
<evidence type="ECO:0000256" key="2">
    <source>
        <dbReference type="SAM" id="SignalP"/>
    </source>
</evidence>
<evidence type="ECO:0000313" key="5">
    <source>
        <dbReference type="Proteomes" id="UP000507470"/>
    </source>
</evidence>
<dbReference type="InterPro" id="IPR016186">
    <property type="entry name" value="C-type_lectin-like/link_sf"/>
</dbReference>
<dbReference type="InterPro" id="IPR016187">
    <property type="entry name" value="CTDL_fold"/>
</dbReference>
<sequence length="172" mass="20174">MGAYTVLVILALMIVEVCCLPCLSDKSKKIFEKTKKTLDGLEKELEKKEWKTYKDHCYYLGGDSETWFNAEKKCRQIGGYLVKIDDSSENVWLKTQLSKDAHYWIGLTDLREGQFRWSYDQEKVKFTSWNRGEPNNHGGNEDCAGHYNHLDTWFDASCHSTYNWICERNFCN</sequence>
<dbReference type="EMBL" id="CACVKT020001342">
    <property type="protein sequence ID" value="CAC5366721.1"/>
    <property type="molecule type" value="Genomic_DNA"/>
</dbReference>
<name>A0A6J8AE97_MYTCO</name>
<evidence type="ECO:0000259" key="3">
    <source>
        <dbReference type="PROSITE" id="PS50041"/>
    </source>
</evidence>
<dbReference type="SUPFAM" id="SSF56436">
    <property type="entry name" value="C-type lectin-like"/>
    <property type="match status" value="1"/>
</dbReference>
<keyword evidence="5" id="KW-1185">Reference proteome</keyword>
<dbReference type="PROSITE" id="PS50041">
    <property type="entry name" value="C_TYPE_LECTIN_2"/>
    <property type="match status" value="1"/>
</dbReference>
<accession>A0A6J8AE97</accession>
<feature type="domain" description="C-type lectin" evidence="3">
    <location>
        <begin position="53"/>
        <end position="167"/>
    </location>
</feature>
<proteinExistence type="predicted"/>
<feature type="chain" id="PRO_5026684640" description="C-type lectin domain-containing protein" evidence="2">
    <location>
        <begin position="20"/>
        <end position="172"/>
    </location>
</feature>
<dbReference type="AlphaFoldDB" id="A0A6J8AE97"/>
<dbReference type="Proteomes" id="UP000507470">
    <property type="component" value="Unassembled WGS sequence"/>
</dbReference>
<dbReference type="Pfam" id="PF00059">
    <property type="entry name" value="Lectin_C"/>
    <property type="match status" value="1"/>
</dbReference>
<dbReference type="InterPro" id="IPR001304">
    <property type="entry name" value="C-type_lectin-like"/>
</dbReference>
<evidence type="ECO:0000256" key="1">
    <source>
        <dbReference type="ARBA" id="ARBA00023157"/>
    </source>
</evidence>